<dbReference type="InterPro" id="IPR043502">
    <property type="entry name" value="DNA/RNA_pol_sf"/>
</dbReference>
<evidence type="ECO:0000259" key="4">
    <source>
        <dbReference type="PROSITE" id="PS50878"/>
    </source>
</evidence>
<gene>
    <name evidence="5" type="ORF">NDU88_010309</name>
</gene>
<dbReference type="InterPro" id="IPR043128">
    <property type="entry name" value="Rev_trsase/Diguanyl_cyclase"/>
</dbReference>
<evidence type="ECO:0000313" key="5">
    <source>
        <dbReference type="EMBL" id="KAJ1131979.1"/>
    </source>
</evidence>
<dbReference type="GO" id="GO:0004523">
    <property type="term" value="F:RNA-DNA hybrid ribonuclease activity"/>
    <property type="evidence" value="ECO:0007669"/>
    <property type="project" value="UniProtKB-EC"/>
</dbReference>
<dbReference type="Gene3D" id="3.10.10.10">
    <property type="entry name" value="HIV Type 1 Reverse Transcriptase, subunit A, domain 1"/>
    <property type="match status" value="1"/>
</dbReference>
<dbReference type="PROSITE" id="PS50878">
    <property type="entry name" value="RT_POL"/>
    <property type="match status" value="1"/>
</dbReference>
<feature type="compositionally biased region" description="Basic and acidic residues" evidence="3">
    <location>
        <begin position="437"/>
        <end position="472"/>
    </location>
</feature>
<comment type="similarity">
    <text evidence="1">Belongs to the beta type-B retroviral polymerase family. HERV class-II K(HML-2) pol subfamily.</text>
</comment>
<evidence type="ECO:0000256" key="2">
    <source>
        <dbReference type="ARBA" id="ARBA00012180"/>
    </source>
</evidence>
<proteinExistence type="inferred from homology"/>
<feature type="region of interest" description="Disordered" evidence="3">
    <location>
        <begin position="293"/>
        <end position="322"/>
    </location>
</feature>
<dbReference type="PANTHER" id="PTHR37984">
    <property type="entry name" value="PROTEIN CBG26694"/>
    <property type="match status" value="1"/>
</dbReference>
<keyword evidence="6" id="KW-1185">Reference proteome</keyword>
<accession>A0AAV7PXP3</accession>
<reference evidence="5" key="1">
    <citation type="journal article" date="2022" name="bioRxiv">
        <title>Sequencing and chromosome-scale assembly of the giantPleurodeles waltlgenome.</title>
        <authorList>
            <person name="Brown T."/>
            <person name="Elewa A."/>
            <person name="Iarovenko S."/>
            <person name="Subramanian E."/>
            <person name="Araus A.J."/>
            <person name="Petzold A."/>
            <person name="Susuki M."/>
            <person name="Suzuki K.-i.T."/>
            <person name="Hayashi T."/>
            <person name="Toyoda A."/>
            <person name="Oliveira C."/>
            <person name="Osipova E."/>
            <person name="Leigh N.D."/>
            <person name="Simon A."/>
            <person name="Yun M.H."/>
        </authorList>
    </citation>
    <scope>NUCLEOTIDE SEQUENCE</scope>
    <source>
        <strain evidence="5">20211129_DDA</strain>
        <tissue evidence="5">Liver</tissue>
    </source>
</reference>
<evidence type="ECO:0000256" key="3">
    <source>
        <dbReference type="SAM" id="MobiDB-lite"/>
    </source>
</evidence>
<organism evidence="5 6">
    <name type="scientific">Pleurodeles waltl</name>
    <name type="common">Iberian ribbed newt</name>
    <dbReference type="NCBI Taxonomy" id="8319"/>
    <lineage>
        <taxon>Eukaryota</taxon>
        <taxon>Metazoa</taxon>
        <taxon>Chordata</taxon>
        <taxon>Craniata</taxon>
        <taxon>Vertebrata</taxon>
        <taxon>Euteleostomi</taxon>
        <taxon>Amphibia</taxon>
        <taxon>Batrachia</taxon>
        <taxon>Caudata</taxon>
        <taxon>Salamandroidea</taxon>
        <taxon>Salamandridae</taxon>
        <taxon>Pleurodelinae</taxon>
        <taxon>Pleurodeles</taxon>
    </lineage>
</organism>
<dbReference type="PANTHER" id="PTHR37984:SF9">
    <property type="entry name" value="INTEGRASE CATALYTIC DOMAIN-CONTAINING PROTEIN"/>
    <property type="match status" value="1"/>
</dbReference>
<evidence type="ECO:0000256" key="1">
    <source>
        <dbReference type="ARBA" id="ARBA00010879"/>
    </source>
</evidence>
<dbReference type="EMBL" id="JANPWB010000011">
    <property type="protein sequence ID" value="KAJ1131979.1"/>
    <property type="molecule type" value="Genomic_DNA"/>
</dbReference>
<dbReference type="Pfam" id="PF00078">
    <property type="entry name" value="RVT_1"/>
    <property type="match status" value="1"/>
</dbReference>
<sequence>MVLDPNGKEKVMVVKEGHSLAMEMEKSFPKFFGKQLGKLIGFEHDTLLKQIAVPKVHKVRSVPIMLRDDVSKELDKLMQMDVIEPIESSEWISPVIIARRSNGKIHLCIDLRYLNNKIVIDHFLLPKSTEMVSSLKGAHWFSTIGLSAAYHQIPLSAKSKKLTAFITPFGSFQYKRVPFGLASAAAVFQRLMYKLFGKFKEVMCFQDDILVFGEDRNVHDGRLRHVLEVLESKGLKVELSKCKFTEKSVEYLGHEFSGERVKPKVSLVDAIVNAPTPTTKANERSRSFWRSVSSHAPGSREDIATHAPSHPPGSRGAGARASLKRCRSSARCARNTESRDLHERSGVLLILSLDLRFELKLAACYESWLMACGSWRNTLPASHACSIGRDSSFTLQNAAPDAAESEPLFRPCGSAVSPPGCWGNANAGNHSGNPDIRVPERTSKEDGLCARAQKKEKTPTTKNREEKTRNTRAEPGTAWFP</sequence>
<comment type="caution">
    <text evidence="5">The sequence shown here is derived from an EMBL/GenBank/DDBJ whole genome shotgun (WGS) entry which is preliminary data.</text>
</comment>
<dbReference type="InterPro" id="IPR050951">
    <property type="entry name" value="Retrovirus_Pol_polyprotein"/>
</dbReference>
<feature type="domain" description="Reverse transcriptase" evidence="4">
    <location>
        <begin position="1"/>
        <end position="256"/>
    </location>
</feature>
<dbReference type="Proteomes" id="UP001066276">
    <property type="component" value="Chromosome 7"/>
</dbReference>
<dbReference type="SUPFAM" id="SSF56672">
    <property type="entry name" value="DNA/RNA polymerases"/>
    <property type="match status" value="1"/>
</dbReference>
<evidence type="ECO:0000313" key="6">
    <source>
        <dbReference type="Proteomes" id="UP001066276"/>
    </source>
</evidence>
<feature type="region of interest" description="Disordered" evidence="3">
    <location>
        <begin position="426"/>
        <end position="481"/>
    </location>
</feature>
<dbReference type="CDD" id="cd01647">
    <property type="entry name" value="RT_LTR"/>
    <property type="match status" value="1"/>
</dbReference>
<name>A0AAV7PXP3_PLEWA</name>
<dbReference type="InterPro" id="IPR000477">
    <property type="entry name" value="RT_dom"/>
</dbReference>
<dbReference type="Gene3D" id="3.30.70.270">
    <property type="match status" value="1"/>
</dbReference>
<protein>
    <recommendedName>
        <fullName evidence="2">ribonuclease H</fullName>
        <ecNumber evidence="2">3.1.26.4</ecNumber>
    </recommendedName>
</protein>
<dbReference type="AlphaFoldDB" id="A0AAV7PXP3"/>
<dbReference type="EC" id="3.1.26.4" evidence="2"/>